<dbReference type="InterPro" id="IPR013988">
    <property type="entry name" value="YjdM_C"/>
</dbReference>
<dbReference type="Gene3D" id="2.30.30.40">
    <property type="entry name" value="SH3 Domains"/>
    <property type="match status" value="1"/>
</dbReference>
<dbReference type="NCBIfam" id="TIGR00686">
    <property type="entry name" value="phnA"/>
    <property type="match status" value="1"/>
</dbReference>
<accession>A0A6J6X2R8</accession>
<evidence type="ECO:0000259" key="1">
    <source>
        <dbReference type="Pfam" id="PF03831"/>
    </source>
</evidence>
<dbReference type="InterPro" id="IPR004624">
    <property type="entry name" value="YjdM"/>
</dbReference>
<evidence type="ECO:0000313" key="2">
    <source>
        <dbReference type="EMBL" id="CAB4791620.1"/>
    </source>
</evidence>
<gene>
    <name evidence="2" type="ORF">UFOPK2992_00482</name>
</gene>
<dbReference type="AlphaFoldDB" id="A0A6J6X2R8"/>
<dbReference type="PANTHER" id="PTHR30305:SF3">
    <property type="entry name" value="PROTEIN YJDM"/>
    <property type="match status" value="1"/>
</dbReference>
<dbReference type="Pfam" id="PF03831">
    <property type="entry name" value="YjdM"/>
    <property type="match status" value="1"/>
</dbReference>
<dbReference type="EMBL" id="CAFAAI010000061">
    <property type="protein sequence ID" value="CAB4791620.1"/>
    <property type="molecule type" value="Genomic_DNA"/>
</dbReference>
<feature type="domain" description="Protein YjdM C-terminal" evidence="1">
    <location>
        <begin position="45"/>
        <end position="111"/>
    </location>
</feature>
<name>A0A6J6X2R8_9ZZZZ</name>
<sequence length="111" mass="11663">MDSATACPICTMTDILTTAAGDHECATCGHEWDASTGDPNDLGEIRDANGIVLHDGDSVLLTKGLTLKGSNDTIKIGTKVVGIRLISGDHEIDCKINGRAILLKAKFVKKA</sequence>
<reference evidence="2" key="1">
    <citation type="submission" date="2020-05" db="EMBL/GenBank/DDBJ databases">
        <authorList>
            <person name="Chiriac C."/>
            <person name="Salcher M."/>
            <person name="Ghai R."/>
            <person name="Kavagutti S V."/>
        </authorList>
    </citation>
    <scope>NUCLEOTIDE SEQUENCE</scope>
</reference>
<protein>
    <submittedName>
        <fullName evidence="2">Unannotated protein</fullName>
    </submittedName>
</protein>
<dbReference type="PANTHER" id="PTHR30305">
    <property type="entry name" value="PROTEIN YJDM-RELATED"/>
    <property type="match status" value="1"/>
</dbReference>
<dbReference type="SUPFAM" id="SSF82057">
    <property type="entry name" value="Prokaryotic SH3-related domain"/>
    <property type="match status" value="1"/>
</dbReference>
<proteinExistence type="predicted"/>
<organism evidence="2">
    <name type="scientific">freshwater metagenome</name>
    <dbReference type="NCBI Taxonomy" id="449393"/>
    <lineage>
        <taxon>unclassified sequences</taxon>
        <taxon>metagenomes</taxon>
        <taxon>ecological metagenomes</taxon>
    </lineage>
</organism>